<comment type="similarity">
    <text evidence="1 3">Belongs to the GTP cyclohydrolase I type 2/NIF3 family.</text>
</comment>
<feature type="compositionally biased region" description="Basic and acidic residues" evidence="5">
    <location>
        <begin position="340"/>
        <end position="349"/>
    </location>
</feature>
<evidence type="ECO:0000256" key="5">
    <source>
        <dbReference type="SAM" id="MobiDB-lite"/>
    </source>
</evidence>
<feature type="compositionally biased region" description="Polar residues" evidence="5">
    <location>
        <begin position="326"/>
        <end position="339"/>
    </location>
</feature>
<comment type="caution">
    <text evidence="6">The sequence shown here is derived from an EMBL/GenBank/DDBJ whole genome shotgun (WGS) entry which is preliminary data.</text>
</comment>
<gene>
    <name evidence="6" type="ORF">CDAUBV1_LOCUS1934</name>
</gene>
<dbReference type="Gene3D" id="3.40.1390.30">
    <property type="entry name" value="NIF3 (NGG1p interacting factor 3)-like"/>
    <property type="match status" value="2"/>
</dbReference>
<protein>
    <recommendedName>
        <fullName evidence="2 3">NIF3-like protein 1</fullName>
    </recommendedName>
</protein>
<dbReference type="AlphaFoldDB" id="A0AAV2T4U8"/>
<dbReference type="NCBIfam" id="TIGR00486">
    <property type="entry name" value="YbgI_SA1388"/>
    <property type="match status" value="1"/>
</dbReference>
<feature type="region of interest" description="Disordered" evidence="5">
    <location>
        <begin position="326"/>
        <end position="349"/>
    </location>
</feature>
<dbReference type="Proteomes" id="UP001497525">
    <property type="component" value="Unassembled WGS sequence"/>
</dbReference>
<dbReference type="PANTHER" id="PTHR13799:SF13">
    <property type="entry name" value="NIF3-LIKE PROTEIN 1"/>
    <property type="match status" value="1"/>
</dbReference>
<evidence type="ECO:0000256" key="1">
    <source>
        <dbReference type="ARBA" id="ARBA00006964"/>
    </source>
</evidence>
<dbReference type="PIRSF" id="PIRSF037490">
    <property type="entry name" value="UCP037490_NIF3_euk"/>
    <property type="match status" value="1"/>
</dbReference>
<reference evidence="6" key="1">
    <citation type="submission" date="2024-06" db="EMBL/GenBank/DDBJ databases">
        <authorList>
            <person name="Liu X."/>
            <person name="Lenzi L."/>
            <person name="Haldenby T S."/>
            <person name="Uol C."/>
        </authorList>
    </citation>
    <scope>NUCLEOTIDE SEQUENCE</scope>
</reference>
<dbReference type="GO" id="GO:0005739">
    <property type="term" value="C:mitochondrion"/>
    <property type="evidence" value="ECO:0007669"/>
    <property type="project" value="TreeGrafter"/>
</dbReference>
<dbReference type="EMBL" id="CAXLJL010000061">
    <property type="protein sequence ID" value="CAL5130318.1"/>
    <property type="molecule type" value="Genomic_DNA"/>
</dbReference>
<dbReference type="InterPro" id="IPR017222">
    <property type="entry name" value="DUF34/NIF3_animal"/>
</dbReference>
<dbReference type="SUPFAM" id="SSF102705">
    <property type="entry name" value="NIF3 (NGG1p interacting factor 3)-like"/>
    <property type="match status" value="1"/>
</dbReference>
<evidence type="ECO:0000313" key="6">
    <source>
        <dbReference type="EMBL" id="CAL5130318.1"/>
    </source>
</evidence>
<evidence type="ECO:0000256" key="3">
    <source>
        <dbReference type="PIRNR" id="PIRNR037490"/>
    </source>
</evidence>
<accession>A0AAV2T4U8</accession>
<dbReference type="Pfam" id="PF01784">
    <property type="entry name" value="DUF34_NIF3"/>
    <property type="match status" value="1"/>
</dbReference>
<dbReference type="FunFam" id="3.40.1390.30:FF:000001">
    <property type="entry name" value="GTP cyclohydrolase 1 type 2"/>
    <property type="match status" value="1"/>
</dbReference>
<feature type="binding site" evidence="4">
    <location>
        <position position="306"/>
    </location>
    <ligand>
        <name>a divalent metal cation</name>
        <dbReference type="ChEBI" id="CHEBI:60240"/>
        <label>1</label>
    </ligand>
</feature>
<dbReference type="GO" id="GO:0046872">
    <property type="term" value="F:metal ion binding"/>
    <property type="evidence" value="ECO:0007669"/>
    <property type="project" value="UniProtKB-KW"/>
</dbReference>
<feature type="binding site" evidence="4">
    <location>
        <position position="66"/>
    </location>
    <ligand>
        <name>a divalent metal cation</name>
        <dbReference type="ChEBI" id="CHEBI:60240"/>
        <label>1</label>
    </ligand>
</feature>
<proteinExistence type="inferred from homology"/>
<name>A0AAV2T4U8_CALDB</name>
<dbReference type="PANTHER" id="PTHR13799">
    <property type="entry name" value="NGG1 INTERACTING FACTOR 3"/>
    <property type="match status" value="1"/>
</dbReference>
<dbReference type="InterPro" id="IPR002678">
    <property type="entry name" value="DUF34/NIF3"/>
</dbReference>
<feature type="binding site" evidence="4">
    <location>
        <position position="104"/>
    </location>
    <ligand>
        <name>a divalent metal cation</name>
        <dbReference type="ChEBI" id="CHEBI:60240"/>
        <label>1</label>
    </ligand>
</feature>
<evidence type="ECO:0000313" key="7">
    <source>
        <dbReference type="Proteomes" id="UP001497525"/>
    </source>
</evidence>
<evidence type="ECO:0000256" key="4">
    <source>
        <dbReference type="PIRSR" id="PIRSR602678-1"/>
    </source>
</evidence>
<dbReference type="InterPro" id="IPR036069">
    <property type="entry name" value="DUF34/NIF3_sf"/>
</dbReference>
<keyword evidence="4" id="KW-0479">Metal-binding</keyword>
<sequence>MDLPFLVSILNRYCMPHLADSWDNVGLLVEPSVPLQVRKVLVTNDLTEPVLDEAVSTQSNLILSYHPPIFTPIKRIVQRQWKDRIVARCLENRIAIFSPHTGLDAKQGGVNDWLLSPLEVANVRALTAAPFSQSLFSLDVPINEKFSQFCLNSGVSVTDCHLSSSGSRVAKVTCSAAHIDSVLAEASNSGVTIISKSLLPEVDTKAEGYGRIAHLKFSVSLSTVIEAYKKLFKADRLLVALGIGKTIDDPVNVVAVCAGSGGSILCRNPMALTADVFVTGEMSHHDRLEAISRGISVIIAGHSTSERGYLEQQLIPDLQAFIRTSSDGDSSTGVQIQMSKQDREPGCLM</sequence>
<feature type="binding site" evidence="4">
    <location>
        <position position="302"/>
    </location>
    <ligand>
        <name>a divalent metal cation</name>
        <dbReference type="ChEBI" id="CHEBI:60240"/>
        <label>1</label>
    </ligand>
</feature>
<organism evidence="6 7">
    <name type="scientific">Calicophoron daubneyi</name>
    <name type="common">Rumen fluke</name>
    <name type="synonym">Paramphistomum daubneyi</name>
    <dbReference type="NCBI Taxonomy" id="300641"/>
    <lineage>
        <taxon>Eukaryota</taxon>
        <taxon>Metazoa</taxon>
        <taxon>Spiralia</taxon>
        <taxon>Lophotrochozoa</taxon>
        <taxon>Platyhelminthes</taxon>
        <taxon>Trematoda</taxon>
        <taxon>Digenea</taxon>
        <taxon>Plagiorchiida</taxon>
        <taxon>Pronocephalata</taxon>
        <taxon>Paramphistomoidea</taxon>
        <taxon>Paramphistomidae</taxon>
        <taxon>Calicophoron</taxon>
    </lineage>
</organism>
<evidence type="ECO:0000256" key="2">
    <source>
        <dbReference type="ARBA" id="ARBA00019069"/>
    </source>
</evidence>